<organism evidence="8 9">
    <name type="scientific">Tanacetum coccineum</name>
    <dbReference type="NCBI Taxonomy" id="301880"/>
    <lineage>
        <taxon>Eukaryota</taxon>
        <taxon>Viridiplantae</taxon>
        <taxon>Streptophyta</taxon>
        <taxon>Embryophyta</taxon>
        <taxon>Tracheophyta</taxon>
        <taxon>Spermatophyta</taxon>
        <taxon>Magnoliopsida</taxon>
        <taxon>eudicotyledons</taxon>
        <taxon>Gunneridae</taxon>
        <taxon>Pentapetalae</taxon>
        <taxon>asterids</taxon>
        <taxon>campanulids</taxon>
        <taxon>Asterales</taxon>
        <taxon>Asteraceae</taxon>
        <taxon>Asteroideae</taxon>
        <taxon>Anthemideae</taxon>
        <taxon>Anthemidinae</taxon>
        <taxon>Tanacetum</taxon>
    </lineage>
</organism>
<feature type="compositionally biased region" description="Basic residues" evidence="6">
    <location>
        <begin position="1898"/>
        <end position="1914"/>
    </location>
</feature>
<keyword evidence="5" id="KW-0175">Coiled coil</keyword>
<keyword evidence="9" id="KW-1185">Reference proteome</keyword>
<keyword evidence="1" id="KW-0645">Protease</keyword>
<keyword evidence="4" id="KW-0378">Hydrolase</keyword>
<feature type="region of interest" description="Disordered" evidence="6">
    <location>
        <begin position="898"/>
        <end position="949"/>
    </location>
</feature>
<feature type="compositionally biased region" description="Basic and acidic residues" evidence="6">
    <location>
        <begin position="1647"/>
        <end position="1665"/>
    </location>
</feature>
<evidence type="ECO:0000259" key="7">
    <source>
        <dbReference type="PROSITE" id="PS50994"/>
    </source>
</evidence>
<evidence type="ECO:0000313" key="9">
    <source>
        <dbReference type="Proteomes" id="UP001151760"/>
    </source>
</evidence>
<accession>A0ABQ4XUJ2</accession>
<name>A0ABQ4XUJ2_9ASTR</name>
<dbReference type="InterPro" id="IPR043502">
    <property type="entry name" value="DNA/RNA_pol_sf"/>
</dbReference>
<feature type="domain" description="Integrase catalytic" evidence="7">
    <location>
        <begin position="634"/>
        <end position="800"/>
    </location>
</feature>
<dbReference type="InterPro" id="IPR001584">
    <property type="entry name" value="Integrase_cat-core"/>
</dbReference>
<dbReference type="Pfam" id="PF07727">
    <property type="entry name" value="RVT_2"/>
    <property type="match status" value="1"/>
</dbReference>
<reference evidence="8" key="2">
    <citation type="submission" date="2022-01" db="EMBL/GenBank/DDBJ databases">
        <authorList>
            <person name="Yamashiro T."/>
            <person name="Shiraishi A."/>
            <person name="Satake H."/>
            <person name="Nakayama K."/>
        </authorList>
    </citation>
    <scope>NUCLEOTIDE SEQUENCE</scope>
</reference>
<evidence type="ECO:0000256" key="2">
    <source>
        <dbReference type="ARBA" id="ARBA00022723"/>
    </source>
</evidence>
<feature type="compositionally biased region" description="Basic and acidic residues" evidence="6">
    <location>
        <begin position="1604"/>
        <end position="1613"/>
    </location>
</feature>
<dbReference type="InterPro" id="IPR054722">
    <property type="entry name" value="PolX-like_BBD"/>
</dbReference>
<dbReference type="EMBL" id="BQNB010009799">
    <property type="protein sequence ID" value="GJS68558.1"/>
    <property type="molecule type" value="Genomic_DNA"/>
</dbReference>
<dbReference type="Gene3D" id="3.30.420.10">
    <property type="entry name" value="Ribonuclease H-like superfamily/Ribonuclease H"/>
    <property type="match status" value="1"/>
</dbReference>
<evidence type="ECO:0000256" key="6">
    <source>
        <dbReference type="SAM" id="MobiDB-lite"/>
    </source>
</evidence>
<evidence type="ECO:0000256" key="1">
    <source>
        <dbReference type="ARBA" id="ARBA00022670"/>
    </source>
</evidence>
<keyword evidence="3" id="KW-0064">Aspartyl protease</keyword>
<dbReference type="PROSITE" id="PS50994">
    <property type="entry name" value="INTEGRASE"/>
    <property type="match status" value="1"/>
</dbReference>
<feature type="region of interest" description="Disordered" evidence="6">
    <location>
        <begin position="1513"/>
        <end position="1631"/>
    </location>
</feature>
<protein>
    <submittedName>
        <fullName evidence="8">Ribonuclease H-like domain-containing protein</fullName>
    </submittedName>
</protein>
<dbReference type="Proteomes" id="UP001151760">
    <property type="component" value="Unassembled WGS sequence"/>
</dbReference>
<dbReference type="Pfam" id="PF22936">
    <property type="entry name" value="Pol_BBD"/>
    <property type="match status" value="1"/>
</dbReference>
<dbReference type="InterPro" id="IPR025724">
    <property type="entry name" value="GAG-pre-integrase_dom"/>
</dbReference>
<dbReference type="InterPro" id="IPR013103">
    <property type="entry name" value="RVT_2"/>
</dbReference>
<sequence>MLIFIKDLEEEPTPTRETYAPSASKTAKQLVAKRNQKRLKSILLIAIPDEYLLKFENVADAKSLWEAIKSRFEGNEESKKMQKNVLKHQFENFSTASNESLDKAYDRFQKLISQLEKNKPDIDEIDIDNLYNNLRDLRRRDEIKQPTTSSNLKNEDFQRLMKMTWKELDLEGGGRVDCQSEEIHSLEGRAMHQTNESSSHARVAQDGLGGYDWSNDFEVEPTKKSRTYAENLLITVNIGPRVDKPVWDNTKRVNHQNFSKYPYLRKIFVPSGVLTRIGLITPVKQNEKRAVHIANGKRAVHTVSTARPISTARPVSTARPFAPKIAQTGSAIRPIYPRMDNVRPRASYSPIKRSYYTKPAFRPKNLKQDVKTSGVKNMTTAGTRAVVNTGKGKMNNDLKKSRWVWRPKGNYMDHESKEKGSFILKKFEYGNPEICLQDHAVVDSGCSSHMTGNKAYLSDYEDYNGGFVAFGSDPKGGKITGKGKIRTANLDFDDVYFVDELKFNLFSVSQMCDKKNSVLFTDTECLILSPSFKLLDENQVVLKAPRQNGVYCLDLKNIVPSRGITCLYANAMTAESKLWHRRLGHVNFKNINKLIKGHLVRGLPSKVFMNDHTCVACKKGKQHKASCKAKLERTIRKPLELLHMDLFGPVSVESINKKKYCLVVTDDFNRFSWVFFLATKDETNEILYKFITGLENQLNHKVKIIRSDHGTEFKNHAMNEFCAKKGIKREFSMARTPQQNGVAERKNRTLIEAARTMLADSLLPIPFWAEAVNTACYVLNRVLVTKPQNKTPYELLIGSGPDWMFDLDFLTNTMNYIPVSVENLVNVDAVQDVVQAAQEKPYETSPKDTVVQDSEYVTKKEEQHMLTEADQALQDDLERMIAQEIAAKTMDDATRQAFEEEKKRAAQATSINKLNTGRPSVGTSNSPLVSTANTPYASDASTPTGVNTDDSNVFLNDSIFSGAYDDEDVGAEADFNNMDNTIDVSPIPTLKIHKDHPKGQILGDPKSVVQTRGKIQKVSSVQQALKVWILVDLPSGKKAISTKWVFRNKSDERSIFVKNKARLVAQGFRQEEGIDYDEIFSPVARIEAIRLFLAFASFMGFPVYQMDVKSAFLYGTIEEEVYVHHPLGFVSLAHSNKVYKVIKALYGLHQAPKAWYETLSSFLLENGFRRGTIDKTLFIKKNKSDIMLVQVYVPGHPLEFDFCSIKIATTPIVSNKPLGKDEDGVDVDVHVYRFQVTLKASHLNAVKRIFRYLKHQPKLGLWYPRDSPFELEAFSDSNYRGVSLDRKSTIGGCQFLGRRLISWQYKKQTIMANYTTKAEYVAATNCYGQVLWIQNQMMDYGFDFMNTKIHIDNESTICIVKNPVYQSRTKMEMMFGLGKKMLLGLVLEAINGKFDAVRQIWCCQANLVLPGKFGAASEKFMLFWYDKHGPCAYRRSGNLDFHEIEDVLAYQFDSSCSHLVLALKFIKDAQAAEISALKSRIKKLEKKCKPSISHHRAWLKSVHKLSMKKRFGKKEYVSKQGRKKSKPESTLDDSTVFDDQDADHGMEYMETEESMDEGRQSGETEEVKLTNDTKVVEDKGSGDKGGDAEELASTARPEVSTVRPDIDAARQEDSAVEPRTPTTTTSIFDDEDITMAQTLIKMKEEKAKEKGVSFKDIEDSSRPERSILTLKPLPTIDPKDKGKSVLEEPEPAKKMTRSDFDAAQIARDAEIARQLQVDLQAEVERERQREEEASKAAIAEMYDEVQAGIDADALFAAKLQQEEREEYTIEERAKFLAETIAAQRKFRAAQRSAEIRSRPPTKSQLRNLMMTYLKNMGGYKHSQLKAKSFEEIKGMYERQKKSVQDFVPIGSAKEEELIKKMNEKATDEDTSNKEKVLEEPDSIKAEVKQKGHEDSTRKRPGRRLRMKATKKYKRQKTDSDLEEEEQLKAFLMIVPDEEEIINYEVLKKRIMFDANAEDKLWKNQERWNLKSWNLYENCSVHTLILKDGTKIYMLAERKYPLTKETLERMLSLRLVAGTASEDAYTLLRFIQKQIDKHGSHDRGEKDL</sequence>
<dbReference type="Pfam" id="PF00665">
    <property type="entry name" value="rve"/>
    <property type="match status" value="1"/>
</dbReference>
<feature type="region of interest" description="Disordered" evidence="6">
    <location>
        <begin position="1647"/>
        <end position="1699"/>
    </location>
</feature>
<dbReference type="InterPro" id="IPR039537">
    <property type="entry name" value="Retrotran_Ty1/copia-like"/>
</dbReference>
<reference evidence="8" key="1">
    <citation type="journal article" date="2022" name="Int. J. Mol. Sci.">
        <title>Draft Genome of Tanacetum Coccineum: Genomic Comparison of Closely Related Tanacetum-Family Plants.</title>
        <authorList>
            <person name="Yamashiro T."/>
            <person name="Shiraishi A."/>
            <person name="Nakayama K."/>
            <person name="Satake H."/>
        </authorList>
    </citation>
    <scope>NUCLEOTIDE SEQUENCE</scope>
</reference>
<dbReference type="Pfam" id="PF13976">
    <property type="entry name" value="gag_pre-integrs"/>
    <property type="match status" value="1"/>
</dbReference>
<dbReference type="SUPFAM" id="SSF53098">
    <property type="entry name" value="Ribonuclease H-like"/>
    <property type="match status" value="1"/>
</dbReference>
<keyword evidence="2" id="KW-0479">Metal-binding</keyword>
<dbReference type="PANTHER" id="PTHR42648:SF32">
    <property type="entry name" value="RIBONUCLEASE H-LIKE DOMAIN, GAG-PRE-INTEGRASE DOMAIN PROTEIN-RELATED"/>
    <property type="match status" value="1"/>
</dbReference>
<proteinExistence type="predicted"/>
<evidence type="ECO:0000256" key="4">
    <source>
        <dbReference type="ARBA" id="ARBA00022801"/>
    </source>
</evidence>
<feature type="compositionally biased region" description="Basic and acidic residues" evidence="6">
    <location>
        <begin position="1677"/>
        <end position="1699"/>
    </location>
</feature>
<evidence type="ECO:0000313" key="8">
    <source>
        <dbReference type="EMBL" id="GJS68558.1"/>
    </source>
</evidence>
<dbReference type="InterPro" id="IPR036397">
    <property type="entry name" value="RNaseH_sf"/>
</dbReference>
<dbReference type="InterPro" id="IPR012337">
    <property type="entry name" value="RNaseH-like_sf"/>
</dbReference>
<feature type="compositionally biased region" description="Basic and acidic residues" evidence="6">
    <location>
        <begin position="1556"/>
        <end position="1587"/>
    </location>
</feature>
<comment type="caution">
    <text evidence="8">The sequence shown here is derived from an EMBL/GenBank/DDBJ whole genome shotgun (WGS) entry which is preliminary data.</text>
</comment>
<evidence type="ECO:0000256" key="3">
    <source>
        <dbReference type="ARBA" id="ARBA00022750"/>
    </source>
</evidence>
<dbReference type="CDD" id="cd09272">
    <property type="entry name" value="RNase_HI_RT_Ty1"/>
    <property type="match status" value="1"/>
</dbReference>
<feature type="compositionally biased region" description="Basic and acidic residues" evidence="6">
    <location>
        <begin position="1862"/>
        <end position="1897"/>
    </location>
</feature>
<dbReference type="Pfam" id="PF14223">
    <property type="entry name" value="Retrotran_gag_2"/>
    <property type="match status" value="1"/>
</dbReference>
<feature type="compositionally biased region" description="Polar residues" evidence="6">
    <location>
        <begin position="907"/>
        <end position="949"/>
    </location>
</feature>
<feature type="region of interest" description="Disordered" evidence="6">
    <location>
        <begin position="1862"/>
        <end position="1918"/>
    </location>
</feature>
<dbReference type="SUPFAM" id="SSF56672">
    <property type="entry name" value="DNA/RNA polymerases"/>
    <property type="match status" value="1"/>
</dbReference>
<gene>
    <name evidence="8" type="ORF">Tco_0683123</name>
</gene>
<feature type="coiled-coil region" evidence="5">
    <location>
        <begin position="1709"/>
        <end position="1740"/>
    </location>
</feature>
<evidence type="ECO:0000256" key="5">
    <source>
        <dbReference type="SAM" id="Coils"/>
    </source>
</evidence>
<dbReference type="PANTHER" id="PTHR42648">
    <property type="entry name" value="TRANSPOSASE, PUTATIVE-RELATED"/>
    <property type="match status" value="1"/>
</dbReference>